<evidence type="ECO:0000256" key="4">
    <source>
        <dbReference type="ARBA" id="ARBA00022801"/>
    </source>
</evidence>
<comment type="similarity">
    <text evidence="2">Belongs to the glycosyl hydrolase 20 family.</text>
</comment>
<evidence type="ECO:0000259" key="8">
    <source>
        <dbReference type="Pfam" id="PF00728"/>
    </source>
</evidence>
<reference evidence="12" key="1">
    <citation type="submission" date="2012-02" db="EMBL/GenBank/DDBJ databases">
        <title>The complete genome of Solitalea canadensis DSM 3403.</title>
        <authorList>
            <consortium name="US DOE Joint Genome Institute (JGI-PGF)"/>
            <person name="Lucas S."/>
            <person name="Copeland A."/>
            <person name="Lapidus A."/>
            <person name="Glavina del Rio T."/>
            <person name="Dalin E."/>
            <person name="Tice H."/>
            <person name="Bruce D."/>
            <person name="Goodwin L."/>
            <person name="Pitluck S."/>
            <person name="Peters L."/>
            <person name="Ovchinnikova G."/>
            <person name="Lu M."/>
            <person name="Kyrpides N."/>
            <person name="Mavromatis K."/>
            <person name="Ivanova N."/>
            <person name="Brettin T."/>
            <person name="Detter J.C."/>
            <person name="Han C."/>
            <person name="Larimer F."/>
            <person name="Land M."/>
            <person name="Hauser L."/>
            <person name="Markowitz V."/>
            <person name="Cheng J.-F."/>
            <person name="Hugenholtz P."/>
            <person name="Woyke T."/>
            <person name="Wu D."/>
            <person name="Spring S."/>
            <person name="Schroeder M."/>
            <person name="Kopitz M."/>
            <person name="Brambilla E."/>
            <person name="Klenk H.-P."/>
            <person name="Eisen J.A."/>
        </authorList>
    </citation>
    <scope>NUCLEOTIDE SEQUENCE</scope>
    <source>
        <strain evidence="12">DSM 3403</strain>
    </source>
</reference>
<dbReference type="Proteomes" id="UP000007590">
    <property type="component" value="Chromosome"/>
</dbReference>
<dbReference type="Gene3D" id="3.30.379.10">
    <property type="entry name" value="Chitobiase/beta-hexosaminidase domain 2-like"/>
    <property type="match status" value="1"/>
</dbReference>
<keyword evidence="7" id="KW-0732">Signal</keyword>
<dbReference type="GO" id="GO:0030203">
    <property type="term" value="P:glycosaminoglycan metabolic process"/>
    <property type="evidence" value="ECO:0007669"/>
    <property type="project" value="TreeGrafter"/>
</dbReference>
<feature type="domain" description="GH29D-like beta-sandwich" evidence="11">
    <location>
        <begin position="547"/>
        <end position="599"/>
    </location>
</feature>
<feature type="signal peptide" evidence="7">
    <location>
        <begin position="1"/>
        <end position="19"/>
    </location>
</feature>
<evidence type="ECO:0000256" key="2">
    <source>
        <dbReference type="ARBA" id="ARBA00006285"/>
    </source>
</evidence>
<dbReference type="InterPro" id="IPR008979">
    <property type="entry name" value="Galactose-bd-like_sf"/>
</dbReference>
<keyword evidence="5" id="KW-0326">Glycosidase</keyword>
<dbReference type="PRINTS" id="PR00738">
    <property type="entry name" value="GLHYDRLASE20"/>
</dbReference>
<keyword evidence="13" id="KW-1185">Reference proteome</keyword>
<dbReference type="Pfam" id="PF13290">
    <property type="entry name" value="CHB_HEX_C_1"/>
    <property type="match status" value="1"/>
</dbReference>
<name>H8KPY0_SOLCM</name>
<evidence type="ECO:0000313" key="13">
    <source>
        <dbReference type="Proteomes" id="UP000007590"/>
    </source>
</evidence>
<feature type="domain" description="F5/8 type C" evidence="9">
    <location>
        <begin position="633"/>
        <end position="742"/>
    </location>
</feature>
<dbReference type="AlphaFoldDB" id="H8KPY0"/>
<comment type="catalytic activity">
    <reaction evidence="1">
        <text>Hydrolysis of terminal non-reducing N-acetyl-D-hexosamine residues in N-acetyl-beta-D-hexosaminides.</text>
        <dbReference type="EC" id="3.2.1.52"/>
    </reaction>
</comment>
<dbReference type="CDD" id="cd06563">
    <property type="entry name" value="GH20_chitobiase-like"/>
    <property type="match status" value="1"/>
</dbReference>
<gene>
    <name evidence="12" type="ordered locus">Solca_0978</name>
</gene>
<dbReference type="KEGG" id="scn:Solca_0978"/>
<dbReference type="SUPFAM" id="SSF49785">
    <property type="entry name" value="Galactose-binding domain-like"/>
    <property type="match status" value="1"/>
</dbReference>
<dbReference type="eggNOG" id="COG3525">
    <property type="taxonomic scope" value="Bacteria"/>
</dbReference>
<dbReference type="Gene3D" id="2.60.120.260">
    <property type="entry name" value="Galactose-binding domain-like"/>
    <property type="match status" value="1"/>
</dbReference>
<feature type="domain" description="Glycoside hydrolase family 20 catalytic" evidence="8">
    <location>
        <begin position="153"/>
        <end position="503"/>
    </location>
</feature>
<feature type="active site" description="Proton donor" evidence="6">
    <location>
        <position position="334"/>
    </location>
</feature>
<dbReference type="InterPro" id="IPR059177">
    <property type="entry name" value="GH29D-like_dom"/>
</dbReference>
<dbReference type="PANTHER" id="PTHR22600">
    <property type="entry name" value="BETA-HEXOSAMINIDASE"/>
    <property type="match status" value="1"/>
</dbReference>
<dbReference type="GO" id="GO:0016020">
    <property type="term" value="C:membrane"/>
    <property type="evidence" value="ECO:0007669"/>
    <property type="project" value="TreeGrafter"/>
</dbReference>
<dbReference type="Pfam" id="PF00754">
    <property type="entry name" value="F5_F8_type_C"/>
    <property type="match status" value="1"/>
</dbReference>
<dbReference type="Pfam" id="PF00728">
    <property type="entry name" value="Glyco_hydro_20"/>
    <property type="match status" value="1"/>
</dbReference>
<dbReference type="SUPFAM" id="SSF55545">
    <property type="entry name" value="beta-N-acetylhexosaminidase-like domain"/>
    <property type="match status" value="1"/>
</dbReference>
<dbReference type="PANTHER" id="PTHR22600:SF57">
    <property type="entry name" value="BETA-N-ACETYLHEXOSAMINIDASE"/>
    <property type="match status" value="1"/>
</dbReference>
<dbReference type="InterPro" id="IPR000421">
    <property type="entry name" value="FA58C"/>
</dbReference>
<dbReference type="Gene3D" id="3.20.20.80">
    <property type="entry name" value="Glycosidases"/>
    <property type="match status" value="1"/>
</dbReference>
<evidence type="ECO:0000256" key="7">
    <source>
        <dbReference type="SAM" id="SignalP"/>
    </source>
</evidence>
<sequence length="766" mass="85480">MNKKLLFLMALCCPLFLSAQQKVNIIPKPVNLVIQEGNFSIDGNTSVRFDKKNSELQAIAKFLAAYINTVSGNELRMNNKKAAKIIDLKIENTANIGDEGYVLNVSPSAITIRANTKAGIFYGLQSIIQTLPQVRTNAALVVPCMQVTDYPRFKWRGMHLDVSRHFFTPELVKEYIDLIAQYKMNTFHWHLVDDQGWRIEIKKYPKLTEVGAWRVDQNDKAWSDRPQAKAGEKPTYGGYYTQEQIKDIIAYAAVRNVTVVPEIEMPGHVASAVASYPHLSCTQQAQLPMTGGNYTNMSSNYCAGNDSVFTFLEDVLTEVVDLFPSKYIHIGGDELDKAPWKKCARCQARIKTENLKNEEELQSYFIARIEKFLISKNRKMIGWDEILEGGLAPEATVMSWRGEAGGIEAAKMKHDVIMTPGNPVYFDHYQAGPEGEPQAFGGFNTLKRVYSYEPIPKELNAEEAKFVLGAQANLWTESIVTAEHVEYMILPRMPALAEVVWSPKESRNWGDFNERIQSHFKGYGQKGLRYCPGNFTIDIKPSSQNGKLSIALSTEAYKGEIYYTTDGSNPTISSINYAGPISIDSSVIIKATTVLNGNVMGVKPAEQAFIMHKAIGRDVVYSNPISTYYVADGPNSLTDGVLGTKTVNKYWHGISGKDLVATIDLGAEQEIKSISLGCLQNYSDWIFLPQEVKFEVSADGKNFKEAKMVVNNVSVYEKSTIKSFKAEFLKQKVKYVRVSAKNGVCPPNHPGAGKPAWIFADELVVE</sequence>
<dbReference type="InterPro" id="IPR025705">
    <property type="entry name" value="Beta_hexosaminidase_sua/sub"/>
</dbReference>
<evidence type="ECO:0000259" key="11">
    <source>
        <dbReference type="Pfam" id="PF13290"/>
    </source>
</evidence>
<organism evidence="12 13">
    <name type="scientific">Solitalea canadensis (strain ATCC 29591 / DSM 3403 / JCM 21819 / LMG 8368 / NBRC 15130 / NCIMB 12057 / USAM 9D)</name>
    <name type="common">Flexibacter canadensis</name>
    <dbReference type="NCBI Taxonomy" id="929556"/>
    <lineage>
        <taxon>Bacteria</taxon>
        <taxon>Pseudomonadati</taxon>
        <taxon>Bacteroidota</taxon>
        <taxon>Sphingobacteriia</taxon>
        <taxon>Sphingobacteriales</taxon>
        <taxon>Sphingobacteriaceae</taxon>
        <taxon>Solitalea</taxon>
    </lineage>
</organism>
<feature type="chain" id="PRO_5003613019" description="beta-N-acetylhexosaminidase" evidence="7">
    <location>
        <begin position="20"/>
        <end position="766"/>
    </location>
</feature>
<dbReference type="SUPFAM" id="SSF51445">
    <property type="entry name" value="(Trans)glycosidases"/>
    <property type="match status" value="1"/>
</dbReference>
<evidence type="ECO:0000259" key="9">
    <source>
        <dbReference type="Pfam" id="PF00754"/>
    </source>
</evidence>
<dbReference type="HOGENOM" id="CLU_007082_5_0_10"/>
<dbReference type="EMBL" id="CP003349">
    <property type="protein sequence ID" value="AFD06089.1"/>
    <property type="molecule type" value="Genomic_DNA"/>
</dbReference>
<protein>
    <recommendedName>
        <fullName evidence="3">beta-N-acetylhexosaminidase</fullName>
        <ecNumber evidence="3">3.2.1.52</ecNumber>
    </recommendedName>
</protein>
<dbReference type="Pfam" id="PF02838">
    <property type="entry name" value="Glyco_hydro_20b"/>
    <property type="match status" value="1"/>
</dbReference>
<dbReference type="InterPro" id="IPR029018">
    <property type="entry name" value="Hex-like_dom2"/>
</dbReference>
<dbReference type="InterPro" id="IPR017853">
    <property type="entry name" value="GH"/>
</dbReference>
<evidence type="ECO:0000259" key="10">
    <source>
        <dbReference type="Pfam" id="PF02838"/>
    </source>
</evidence>
<evidence type="ECO:0000256" key="3">
    <source>
        <dbReference type="ARBA" id="ARBA00012663"/>
    </source>
</evidence>
<feature type="domain" description="Beta-hexosaminidase bacterial type N-terminal" evidence="10">
    <location>
        <begin position="23"/>
        <end position="150"/>
    </location>
</feature>
<accession>H8KPY0</accession>
<dbReference type="GO" id="GO:0004563">
    <property type="term" value="F:beta-N-acetylhexosaminidase activity"/>
    <property type="evidence" value="ECO:0007669"/>
    <property type="project" value="UniProtKB-EC"/>
</dbReference>
<evidence type="ECO:0000313" key="12">
    <source>
        <dbReference type="EMBL" id="AFD06089.1"/>
    </source>
</evidence>
<dbReference type="InterPro" id="IPR015882">
    <property type="entry name" value="HEX_bac_N"/>
</dbReference>
<evidence type="ECO:0000256" key="6">
    <source>
        <dbReference type="PIRSR" id="PIRSR625705-1"/>
    </source>
</evidence>
<dbReference type="EC" id="3.2.1.52" evidence="3"/>
<keyword evidence="4" id="KW-0378">Hydrolase</keyword>
<evidence type="ECO:0000256" key="1">
    <source>
        <dbReference type="ARBA" id="ARBA00001231"/>
    </source>
</evidence>
<dbReference type="STRING" id="929556.Solca_0978"/>
<proteinExistence type="inferred from homology"/>
<dbReference type="GO" id="GO:0005975">
    <property type="term" value="P:carbohydrate metabolic process"/>
    <property type="evidence" value="ECO:0007669"/>
    <property type="project" value="InterPro"/>
</dbReference>
<dbReference type="RefSeq" id="WP_014679317.1">
    <property type="nucleotide sequence ID" value="NC_017770.1"/>
</dbReference>
<dbReference type="OrthoDB" id="1006965at2"/>
<evidence type="ECO:0000256" key="5">
    <source>
        <dbReference type="ARBA" id="ARBA00023295"/>
    </source>
</evidence>
<dbReference type="InterPro" id="IPR015883">
    <property type="entry name" value="Glyco_hydro_20_cat"/>
</dbReference>